<sequence>MAGSSVRVVIGGFAAVLALAGARLPAIAQQTPATQMPAYIDLQRDVVVNAELWTGEAEILAAGYGFEGIMGIPGLRTAADLNLAVAAGAGVNLDWAQLDPVPPLRNLTSAAGQLGIAAAGFGGAPLYGDAMPIEFSWPLLPSTVRPDTIAITLNTGQVVNPSVAALNPNFDLNERHVIVVFGQFGNRLTPGTPGAVYPVSIEIVPGAGRLMAIGPDGPVDITGLTQLSSNPYLAGPALVGAALSPFSPAGDFSPPNLSNAFPNDAYSLYGEDAQYRLRLFTSGGFSTDGVSGILPTDFPQLFRLHAVDAQGNTVVIDRTGQVYDLGVGTVEVVGLAEVGAPQDVPLDRAYYVEDHDNYFDIVLKGDAAAIALLRSVEIPTSAEAGYLDLYNPGGPGRTPSAGTTYTRAALPQTYAIDMRLDDPGTVSYAAQALSAYDASDTLPIVFRMQDPAGPDRLTGSSNEAVALADAGMAFVAVDFANETARPGVTDVNAYAHAASGDRIYTADVAEQADLAADPGWTAEGRAFGAFDSQVPGTDPVYRFLDAATGWHLFTADLSDGLQGEGIAYQGVGWYSVLFQPPGGAGAETRFDRSDDLTLSDPIDLDGSLAKAGAGTLVLSSTARFGEGTTVSDGRLQVDGLLSGGAVDVQAGGTLSGAGIVAATTGIAGTLAPGNSPGLLTFAAPVTMASGSTLTIEVDGTAAAAGAGGYDRVLVLGAGNGFTAGGTLAVQLRGISAPASNSYTPVLGQRFANVVAAAGGIGGSFVALAQPAAGLAPGTRFDALYGSTAIDLVVTPAAYGNLPAAGVAQSANEAAVGAALDAVRPAAGVRPTGDAATLFPALAPLDGQGIRDALDSLSGRSHAESLAAAGDARRLAGAGIGGR</sequence>
<organism evidence="3 4">
    <name type="scientific">Marinibaculum pumilum</name>
    <dbReference type="NCBI Taxonomy" id="1766165"/>
    <lineage>
        <taxon>Bacteria</taxon>
        <taxon>Pseudomonadati</taxon>
        <taxon>Pseudomonadota</taxon>
        <taxon>Alphaproteobacteria</taxon>
        <taxon>Rhodospirillales</taxon>
        <taxon>Rhodospirillaceae</taxon>
        <taxon>Marinibaculum</taxon>
    </lineage>
</organism>
<protein>
    <submittedName>
        <fullName evidence="3">Autotransporter-associated beta strand repeat-containing protein</fullName>
    </submittedName>
</protein>
<dbReference type="InterPro" id="IPR043708">
    <property type="entry name" value="DUF5648"/>
</dbReference>
<evidence type="ECO:0000256" key="1">
    <source>
        <dbReference type="ARBA" id="ARBA00022729"/>
    </source>
</evidence>
<keyword evidence="4" id="KW-1185">Reference proteome</keyword>
<accession>A0ABV7L5H9</accession>
<keyword evidence="1" id="KW-0732">Signal</keyword>
<gene>
    <name evidence="3" type="ORF">ACFOGJ_21950</name>
</gene>
<dbReference type="SUPFAM" id="SSF51126">
    <property type="entry name" value="Pectin lyase-like"/>
    <property type="match status" value="1"/>
</dbReference>
<dbReference type="InterPro" id="IPR013425">
    <property type="entry name" value="Autotrns_rpt"/>
</dbReference>
<dbReference type="InterPro" id="IPR011050">
    <property type="entry name" value="Pectin_lyase_fold/virulence"/>
</dbReference>
<feature type="domain" description="DUF5648" evidence="2">
    <location>
        <begin position="456"/>
        <end position="575"/>
    </location>
</feature>
<name>A0ABV7L5H9_9PROT</name>
<dbReference type="Pfam" id="PF18885">
    <property type="entry name" value="DUF5648"/>
    <property type="match status" value="1"/>
</dbReference>
<dbReference type="RefSeq" id="WP_379904599.1">
    <property type="nucleotide sequence ID" value="NZ_JBHRTR010000034.1"/>
</dbReference>
<proteinExistence type="predicted"/>
<evidence type="ECO:0000259" key="2">
    <source>
        <dbReference type="Pfam" id="PF18885"/>
    </source>
</evidence>
<dbReference type="NCBIfam" id="TIGR02601">
    <property type="entry name" value="autotrns_rpt"/>
    <property type="match status" value="1"/>
</dbReference>
<evidence type="ECO:0000313" key="3">
    <source>
        <dbReference type="EMBL" id="MFC3229930.1"/>
    </source>
</evidence>
<dbReference type="Proteomes" id="UP001595528">
    <property type="component" value="Unassembled WGS sequence"/>
</dbReference>
<feature type="non-terminal residue" evidence="3">
    <location>
        <position position="882"/>
    </location>
</feature>
<comment type="caution">
    <text evidence="3">The sequence shown here is derived from an EMBL/GenBank/DDBJ whole genome shotgun (WGS) entry which is preliminary data.</text>
</comment>
<dbReference type="EMBL" id="JBHRTR010000034">
    <property type="protein sequence ID" value="MFC3229930.1"/>
    <property type="molecule type" value="Genomic_DNA"/>
</dbReference>
<evidence type="ECO:0000313" key="4">
    <source>
        <dbReference type="Proteomes" id="UP001595528"/>
    </source>
</evidence>
<reference evidence="4" key="1">
    <citation type="journal article" date="2019" name="Int. J. Syst. Evol. Microbiol.">
        <title>The Global Catalogue of Microorganisms (GCM) 10K type strain sequencing project: providing services to taxonomists for standard genome sequencing and annotation.</title>
        <authorList>
            <consortium name="The Broad Institute Genomics Platform"/>
            <consortium name="The Broad Institute Genome Sequencing Center for Infectious Disease"/>
            <person name="Wu L."/>
            <person name="Ma J."/>
        </authorList>
    </citation>
    <scope>NUCLEOTIDE SEQUENCE [LARGE SCALE GENOMIC DNA]</scope>
    <source>
        <strain evidence="4">KCTC 42964</strain>
    </source>
</reference>
<dbReference type="Pfam" id="PF12951">
    <property type="entry name" value="PATR"/>
    <property type="match status" value="1"/>
</dbReference>